<evidence type="ECO:0000256" key="3">
    <source>
        <dbReference type="ARBA" id="ARBA00023163"/>
    </source>
</evidence>
<accession>A0A9W6P272</accession>
<keyword evidence="1" id="KW-0805">Transcription regulation</keyword>
<dbReference type="InterPro" id="IPR036271">
    <property type="entry name" value="Tet_transcr_reg_TetR-rel_C_sf"/>
</dbReference>
<evidence type="ECO:0000313" key="7">
    <source>
        <dbReference type="Proteomes" id="UP001165092"/>
    </source>
</evidence>
<evidence type="ECO:0000313" key="6">
    <source>
        <dbReference type="EMBL" id="GLU45668.1"/>
    </source>
</evidence>
<protein>
    <submittedName>
        <fullName evidence="6">TetR family transcriptional regulator</fullName>
    </submittedName>
</protein>
<keyword evidence="3" id="KW-0804">Transcription</keyword>
<dbReference type="PROSITE" id="PS50977">
    <property type="entry name" value="HTH_TETR_2"/>
    <property type="match status" value="1"/>
</dbReference>
<dbReference type="Proteomes" id="UP001165092">
    <property type="component" value="Unassembled WGS sequence"/>
</dbReference>
<dbReference type="PANTHER" id="PTHR30055">
    <property type="entry name" value="HTH-TYPE TRANSCRIPTIONAL REGULATOR RUTR"/>
    <property type="match status" value="1"/>
</dbReference>
<dbReference type="SUPFAM" id="SSF46689">
    <property type="entry name" value="Homeodomain-like"/>
    <property type="match status" value="1"/>
</dbReference>
<organism evidence="6 7">
    <name type="scientific">Nocardiopsis ansamitocini</name>
    <dbReference type="NCBI Taxonomy" id="1670832"/>
    <lineage>
        <taxon>Bacteria</taxon>
        <taxon>Bacillati</taxon>
        <taxon>Actinomycetota</taxon>
        <taxon>Actinomycetes</taxon>
        <taxon>Streptosporangiales</taxon>
        <taxon>Nocardiopsidaceae</taxon>
        <taxon>Nocardiopsis</taxon>
    </lineage>
</organism>
<evidence type="ECO:0000256" key="4">
    <source>
        <dbReference type="PROSITE-ProRule" id="PRU00335"/>
    </source>
</evidence>
<dbReference type="InterPro" id="IPR050109">
    <property type="entry name" value="HTH-type_TetR-like_transc_reg"/>
</dbReference>
<dbReference type="AlphaFoldDB" id="A0A9W6P272"/>
<reference evidence="6" key="1">
    <citation type="submission" date="2023-02" db="EMBL/GenBank/DDBJ databases">
        <title>Nocardiopsis ansamitocini NBRC 112285.</title>
        <authorList>
            <person name="Ichikawa N."/>
            <person name="Sato H."/>
            <person name="Tonouchi N."/>
        </authorList>
    </citation>
    <scope>NUCLEOTIDE SEQUENCE</scope>
    <source>
        <strain evidence="6">NBRC 112285</strain>
    </source>
</reference>
<dbReference type="Gene3D" id="1.10.357.10">
    <property type="entry name" value="Tetracycline Repressor, domain 2"/>
    <property type="match status" value="1"/>
</dbReference>
<feature type="domain" description="HTH tetR-type" evidence="5">
    <location>
        <begin position="5"/>
        <end position="65"/>
    </location>
</feature>
<dbReference type="EMBL" id="BSQG01000001">
    <property type="protein sequence ID" value="GLU45668.1"/>
    <property type="molecule type" value="Genomic_DNA"/>
</dbReference>
<dbReference type="Pfam" id="PF13305">
    <property type="entry name" value="TetR_C_33"/>
    <property type="match status" value="1"/>
</dbReference>
<dbReference type="SUPFAM" id="SSF48498">
    <property type="entry name" value="Tetracyclin repressor-like, C-terminal domain"/>
    <property type="match status" value="1"/>
</dbReference>
<dbReference type="GO" id="GO:0000976">
    <property type="term" value="F:transcription cis-regulatory region binding"/>
    <property type="evidence" value="ECO:0007669"/>
    <property type="project" value="TreeGrafter"/>
</dbReference>
<dbReference type="Pfam" id="PF00440">
    <property type="entry name" value="TetR_N"/>
    <property type="match status" value="1"/>
</dbReference>
<keyword evidence="7" id="KW-1185">Reference proteome</keyword>
<dbReference type="RefSeq" id="WP_285756565.1">
    <property type="nucleotide sequence ID" value="NZ_BSQG01000001.1"/>
</dbReference>
<evidence type="ECO:0000256" key="2">
    <source>
        <dbReference type="ARBA" id="ARBA00023125"/>
    </source>
</evidence>
<dbReference type="InterPro" id="IPR025996">
    <property type="entry name" value="MT1864/Rv1816-like_C"/>
</dbReference>
<name>A0A9W6P272_9ACTN</name>
<comment type="caution">
    <text evidence="6">The sequence shown here is derived from an EMBL/GenBank/DDBJ whole genome shotgun (WGS) entry which is preliminary data.</text>
</comment>
<gene>
    <name evidence="6" type="ORF">Nans01_00190</name>
</gene>
<proteinExistence type="predicted"/>
<dbReference type="InterPro" id="IPR001647">
    <property type="entry name" value="HTH_TetR"/>
</dbReference>
<keyword evidence="2 4" id="KW-0238">DNA-binding</keyword>
<dbReference type="InterPro" id="IPR009057">
    <property type="entry name" value="Homeodomain-like_sf"/>
</dbReference>
<dbReference type="GO" id="GO:0003700">
    <property type="term" value="F:DNA-binding transcription factor activity"/>
    <property type="evidence" value="ECO:0007669"/>
    <property type="project" value="TreeGrafter"/>
</dbReference>
<sequence>MSIETDTRARLVAAAIRLLADGGPGALQARKVAAESGASTMAVYTYFGGMGALVEAVAHEGFRRLTANLDRVPRTDDPVADIIAQGYAYRHTAVEHPNLYWVTFGLFTPGGQQAPEYAVTDASDAPNEAFGRLVHSAARAVEAGRFAPSEPELVAAQLWSGLHGYVTLELSGHFGPGGQGVATVLGPFVATLVVGLGDSPDAAGHSGKTAVETWRRITGDGLGMS</sequence>
<evidence type="ECO:0000259" key="5">
    <source>
        <dbReference type="PROSITE" id="PS50977"/>
    </source>
</evidence>
<feature type="DNA-binding region" description="H-T-H motif" evidence="4">
    <location>
        <begin position="28"/>
        <end position="47"/>
    </location>
</feature>
<dbReference type="PANTHER" id="PTHR30055:SF209">
    <property type="entry name" value="POSSIBLE TRANSCRIPTIONAL REGULATORY PROTEIN (PROBABLY TETR-FAMILY)"/>
    <property type="match status" value="1"/>
</dbReference>
<evidence type="ECO:0000256" key="1">
    <source>
        <dbReference type="ARBA" id="ARBA00023015"/>
    </source>
</evidence>